<dbReference type="Proteomes" id="UP000234748">
    <property type="component" value="Unassembled WGS sequence"/>
</dbReference>
<reference evidence="1 2" key="1">
    <citation type="submission" date="2017-11" db="EMBL/GenBank/DDBJ databases">
        <title>Comparitive Functional Genomics of Dry Heat Resistant strains isolated from the Viking Spacecraft.</title>
        <authorList>
            <person name="Seuylemezian A."/>
            <person name="Cooper K."/>
            <person name="Vaishampayan P."/>
        </authorList>
    </citation>
    <scope>NUCLEOTIDE SEQUENCE [LARGE SCALE GENOMIC DNA]</scope>
    <source>
        <strain evidence="1 2">V1-29</strain>
    </source>
</reference>
<dbReference type="PANTHER" id="PTHR32432:SF3">
    <property type="entry name" value="ETHANOLAMINE UTILIZATION PROTEIN EUTJ"/>
    <property type="match status" value="1"/>
</dbReference>
<dbReference type="PIRSF" id="PIRSF019169">
    <property type="entry name" value="PilM"/>
    <property type="match status" value="1"/>
</dbReference>
<dbReference type="OrthoDB" id="2690797at2"/>
<sequence length="330" mass="37736">MGLTLFSRKHKIVNLVIKDHVLRYVELKQTNPLIVQKCGEYYLPPGLIKDGRVIDRETLSTILEQCVADWKIRKKQVRMIVPDPFIVVRKLEIPKDVEGDEITGYLYMELGSSIHLPFEEPVFDTVILGEAKDKKEILLFAAPEDIVKEYSSLLEDCGLIPVAADISPLSLYRFYHALDKSRTEEHLLMIQLDVGSMGICIFEGEKPIFMRHIQLPGTLSSWETSLTGTGNTSLVYEENHGDIEAAFSDIFNELDRIMNFYRYTLRQGQQSITKILLAGDNPFKNKVFEELVVRFNLFVDRIDSHEVHTVNQTPLPDSFYVTLGLALKEV</sequence>
<keyword evidence="2" id="KW-1185">Reference proteome</keyword>
<dbReference type="Pfam" id="PF11104">
    <property type="entry name" value="PilM_2"/>
    <property type="match status" value="1"/>
</dbReference>
<proteinExistence type="predicted"/>
<organism evidence="1 2">
    <name type="scientific">Peribacillus deserti</name>
    <dbReference type="NCBI Taxonomy" id="673318"/>
    <lineage>
        <taxon>Bacteria</taxon>
        <taxon>Bacillati</taxon>
        <taxon>Bacillota</taxon>
        <taxon>Bacilli</taxon>
        <taxon>Bacillales</taxon>
        <taxon>Bacillaceae</taxon>
        <taxon>Peribacillus</taxon>
    </lineage>
</organism>
<evidence type="ECO:0000313" key="1">
    <source>
        <dbReference type="EMBL" id="PLT30150.1"/>
    </source>
</evidence>
<protein>
    <submittedName>
        <fullName evidence="1">Pilus assembly protein PilM</fullName>
    </submittedName>
</protein>
<name>A0A2N5M718_9BACI</name>
<evidence type="ECO:0000313" key="2">
    <source>
        <dbReference type="Proteomes" id="UP000234748"/>
    </source>
</evidence>
<dbReference type="InterPro" id="IPR005883">
    <property type="entry name" value="PilM"/>
</dbReference>
<accession>A0A2N5M718</accession>
<dbReference type="RefSeq" id="WP_101641334.1">
    <property type="nucleotide sequence ID" value="NZ_PGUY01000027.1"/>
</dbReference>
<dbReference type="Gene3D" id="3.30.420.40">
    <property type="match status" value="2"/>
</dbReference>
<dbReference type="EMBL" id="PGUY01000027">
    <property type="protein sequence ID" value="PLT30150.1"/>
    <property type="molecule type" value="Genomic_DNA"/>
</dbReference>
<comment type="caution">
    <text evidence="1">The sequence shown here is derived from an EMBL/GenBank/DDBJ whole genome shotgun (WGS) entry which is preliminary data.</text>
</comment>
<dbReference type="PANTHER" id="PTHR32432">
    <property type="entry name" value="CELL DIVISION PROTEIN FTSA-RELATED"/>
    <property type="match status" value="1"/>
</dbReference>
<gene>
    <name evidence="1" type="ORF">CUU66_08895</name>
</gene>
<dbReference type="InterPro" id="IPR050696">
    <property type="entry name" value="FtsA/MreB"/>
</dbReference>
<dbReference type="Gene3D" id="3.30.1490.300">
    <property type="match status" value="1"/>
</dbReference>
<dbReference type="AlphaFoldDB" id="A0A2N5M718"/>